<evidence type="ECO:0000313" key="2">
    <source>
        <dbReference type="Proteomes" id="UP001234297"/>
    </source>
</evidence>
<sequence>MPSSRGISTTSWLWYKSMTLRTKRRVRLIGIWPPKQVVADAEIAQAVQKANFWGHDAVEAIVGEVHEPEEGEVGYVVVRSCPPGLSL</sequence>
<organism evidence="1 2">
    <name type="scientific">Persea americana</name>
    <name type="common">Avocado</name>
    <dbReference type="NCBI Taxonomy" id="3435"/>
    <lineage>
        <taxon>Eukaryota</taxon>
        <taxon>Viridiplantae</taxon>
        <taxon>Streptophyta</taxon>
        <taxon>Embryophyta</taxon>
        <taxon>Tracheophyta</taxon>
        <taxon>Spermatophyta</taxon>
        <taxon>Magnoliopsida</taxon>
        <taxon>Magnoliidae</taxon>
        <taxon>Laurales</taxon>
        <taxon>Lauraceae</taxon>
        <taxon>Persea</taxon>
    </lineage>
</organism>
<comment type="caution">
    <text evidence="1">The sequence shown here is derived from an EMBL/GenBank/DDBJ whole genome shotgun (WGS) entry which is preliminary data.</text>
</comment>
<protein>
    <submittedName>
        <fullName evidence="1">Uncharacterized protein</fullName>
    </submittedName>
</protein>
<dbReference type="Proteomes" id="UP001234297">
    <property type="component" value="Chromosome 11"/>
</dbReference>
<name>A0ACC2KSD5_PERAE</name>
<accession>A0ACC2KSD5</accession>
<evidence type="ECO:0000313" key="1">
    <source>
        <dbReference type="EMBL" id="KAJ8623893.1"/>
    </source>
</evidence>
<keyword evidence="2" id="KW-1185">Reference proteome</keyword>
<reference evidence="1 2" key="1">
    <citation type="journal article" date="2022" name="Hortic Res">
        <title>A haplotype resolved chromosomal level avocado genome allows analysis of novel avocado genes.</title>
        <authorList>
            <person name="Nath O."/>
            <person name="Fletcher S.J."/>
            <person name="Hayward A."/>
            <person name="Shaw L.M."/>
            <person name="Masouleh A.K."/>
            <person name="Furtado A."/>
            <person name="Henry R.J."/>
            <person name="Mitter N."/>
        </authorList>
    </citation>
    <scope>NUCLEOTIDE SEQUENCE [LARGE SCALE GENOMIC DNA]</scope>
    <source>
        <strain evidence="2">cv. Hass</strain>
    </source>
</reference>
<proteinExistence type="predicted"/>
<dbReference type="EMBL" id="CM056819">
    <property type="protein sequence ID" value="KAJ8623893.1"/>
    <property type="molecule type" value="Genomic_DNA"/>
</dbReference>
<gene>
    <name evidence="1" type="ORF">MRB53_032423</name>
</gene>